<protein>
    <recommendedName>
        <fullName evidence="3">GAF domain-containing protein</fullName>
    </recommendedName>
</protein>
<proteinExistence type="predicted"/>
<dbReference type="InterPro" id="IPR029016">
    <property type="entry name" value="GAF-like_dom_sf"/>
</dbReference>
<dbReference type="RefSeq" id="WP_161977331.1">
    <property type="nucleotide sequence ID" value="NZ_BIFS01000001.1"/>
</dbReference>
<name>A0A402AIA4_9CHLR</name>
<dbReference type="EMBL" id="BIFS01000001">
    <property type="protein sequence ID" value="GCE18829.1"/>
    <property type="molecule type" value="Genomic_DNA"/>
</dbReference>
<dbReference type="Gene3D" id="3.30.450.40">
    <property type="match status" value="1"/>
</dbReference>
<dbReference type="Proteomes" id="UP000287188">
    <property type="component" value="Unassembled WGS sequence"/>
</dbReference>
<organism evidence="1 2">
    <name type="scientific">Dictyobacter kobayashii</name>
    <dbReference type="NCBI Taxonomy" id="2014872"/>
    <lineage>
        <taxon>Bacteria</taxon>
        <taxon>Bacillati</taxon>
        <taxon>Chloroflexota</taxon>
        <taxon>Ktedonobacteria</taxon>
        <taxon>Ktedonobacterales</taxon>
        <taxon>Dictyobacteraceae</taxon>
        <taxon>Dictyobacter</taxon>
    </lineage>
</organism>
<evidence type="ECO:0008006" key="3">
    <source>
        <dbReference type="Google" id="ProtNLM"/>
    </source>
</evidence>
<gene>
    <name evidence="1" type="ORF">KDK_26290</name>
</gene>
<comment type="caution">
    <text evidence="1">The sequence shown here is derived from an EMBL/GenBank/DDBJ whole genome shotgun (WGS) entry which is preliminary data.</text>
</comment>
<evidence type="ECO:0000313" key="2">
    <source>
        <dbReference type="Proteomes" id="UP000287188"/>
    </source>
</evidence>
<dbReference type="AlphaFoldDB" id="A0A402AIA4"/>
<sequence>MQQQPSEQSEASSLLNGNRELAVLYAIAGYLNRQVDVHDALQEVLAHVTQLLGLRTAWVWIFDDRGDPIVAASQHLPPYLADHPERMCGSCLCLDTYMEGTVEGPPISMCSAVAALKTLSAIAIPVLWVCASTPAYRSMRAQPYWA</sequence>
<keyword evidence="2" id="KW-1185">Reference proteome</keyword>
<dbReference type="SUPFAM" id="SSF55781">
    <property type="entry name" value="GAF domain-like"/>
    <property type="match status" value="1"/>
</dbReference>
<evidence type="ECO:0000313" key="1">
    <source>
        <dbReference type="EMBL" id="GCE18829.1"/>
    </source>
</evidence>
<accession>A0A402AIA4</accession>
<reference evidence="2" key="1">
    <citation type="submission" date="2018-12" db="EMBL/GenBank/DDBJ databases">
        <title>Tengunoibacter tsumagoiensis gen. nov., sp. nov., Dictyobacter kobayashii sp. nov., D. alpinus sp. nov., and D. joshuensis sp. nov. and description of Dictyobacteraceae fam. nov. within the order Ktedonobacterales isolated from Tengu-no-mugimeshi.</title>
        <authorList>
            <person name="Wang C.M."/>
            <person name="Zheng Y."/>
            <person name="Sakai Y."/>
            <person name="Toyoda A."/>
            <person name="Minakuchi Y."/>
            <person name="Abe K."/>
            <person name="Yokota A."/>
            <person name="Yabe S."/>
        </authorList>
    </citation>
    <scope>NUCLEOTIDE SEQUENCE [LARGE SCALE GENOMIC DNA]</scope>
    <source>
        <strain evidence="2">Uno11</strain>
    </source>
</reference>